<dbReference type="InterPro" id="IPR008914">
    <property type="entry name" value="PEBP"/>
</dbReference>
<dbReference type="Proteomes" id="UP000297065">
    <property type="component" value="Chromosome"/>
</dbReference>
<gene>
    <name evidence="2" type="ORF">DDIC_12320</name>
</gene>
<dbReference type="EMBL" id="CP036295">
    <property type="protein sequence ID" value="QCC86647.1"/>
    <property type="molecule type" value="Genomic_DNA"/>
</dbReference>
<keyword evidence="1" id="KW-0812">Transmembrane</keyword>
<name>A0A4P7ULF7_DESDE</name>
<dbReference type="Pfam" id="PF01161">
    <property type="entry name" value="PBP"/>
    <property type="match status" value="1"/>
</dbReference>
<evidence type="ECO:0000313" key="3">
    <source>
        <dbReference type="Proteomes" id="UP000297065"/>
    </source>
</evidence>
<keyword evidence="1" id="KW-1133">Transmembrane helix</keyword>
<reference evidence="2 3" key="1">
    <citation type="submission" date="2019-02" db="EMBL/GenBank/DDBJ databases">
        <title>Complete Genome Sequence of Desulfovibrio desulfuricans IC1, a Sulfonate Utilizing Anaerobe.</title>
        <authorList>
            <person name="Day L.A."/>
            <person name="De Leon K.B."/>
            <person name="Wall J.D."/>
        </authorList>
    </citation>
    <scope>NUCLEOTIDE SEQUENCE [LARGE SCALE GENOMIC DNA]</scope>
    <source>
        <strain evidence="2 3">IC1</strain>
    </source>
</reference>
<accession>A0A4P7ULF7</accession>
<dbReference type="OrthoDB" id="9797506at2"/>
<feature type="transmembrane region" description="Helical" evidence="1">
    <location>
        <begin position="23"/>
        <end position="43"/>
    </location>
</feature>
<evidence type="ECO:0008006" key="4">
    <source>
        <dbReference type="Google" id="ProtNLM"/>
    </source>
</evidence>
<dbReference type="InterPro" id="IPR036610">
    <property type="entry name" value="PEBP-like_sf"/>
</dbReference>
<organism evidence="2 3">
    <name type="scientific">Desulfovibrio desulfuricans</name>
    <dbReference type="NCBI Taxonomy" id="876"/>
    <lineage>
        <taxon>Bacteria</taxon>
        <taxon>Pseudomonadati</taxon>
        <taxon>Thermodesulfobacteriota</taxon>
        <taxon>Desulfovibrionia</taxon>
        <taxon>Desulfovibrionales</taxon>
        <taxon>Desulfovibrionaceae</taxon>
        <taxon>Desulfovibrio</taxon>
    </lineage>
</organism>
<proteinExistence type="predicted"/>
<dbReference type="AlphaFoldDB" id="A0A4P7ULF7"/>
<protein>
    <recommendedName>
        <fullName evidence="4">Phospholipid-binding protein</fullName>
    </recommendedName>
</protein>
<evidence type="ECO:0000256" key="1">
    <source>
        <dbReference type="SAM" id="Phobius"/>
    </source>
</evidence>
<dbReference type="Gene3D" id="3.90.280.10">
    <property type="entry name" value="PEBP-like"/>
    <property type="match status" value="1"/>
</dbReference>
<keyword evidence="1" id="KW-0472">Membrane</keyword>
<evidence type="ECO:0000313" key="2">
    <source>
        <dbReference type="EMBL" id="QCC86647.1"/>
    </source>
</evidence>
<dbReference type="SUPFAM" id="SSF49777">
    <property type="entry name" value="PEBP-like"/>
    <property type="match status" value="1"/>
</dbReference>
<sequence length="159" mass="17564">MESNVYIVTFYNLHRNGEVMKKWSMHCFAVFFCASIMLSLGCVKKADNYQQFAVNFEWAGGGLSSPNPEIIITNPPAGTGFFKVQMTDLDMTSFDHGGGIVPCTVKNGTATIAQGSLKGYRGPEPPMSQRHQYMIKVFALNMDQTLVLGEGKAVRSYPH</sequence>